<dbReference type="PANTHER" id="PTHR36115">
    <property type="entry name" value="PROLINE-RICH ANTIGEN HOMOLOG-RELATED"/>
    <property type="match status" value="1"/>
</dbReference>
<evidence type="ECO:0000256" key="2">
    <source>
        <dbReference type="ARBA" id="ARBA00022475"/>
    </source>
</evidence>
<proteinExistence type="predicted"/>
<evidence type="ECO:0000256" key="4">
    <source>
        <dbReference type="ARBA" id="ARBA00022989"/>
    </source>
</evidence>
<reference evidence="8 9" key="1">
    <citation type="submission" date="2019-07" db="EMBL/GenBank/DDBJ databases">
        <title>Lysobacter weifangensis sp. nov., isolated from bensulfuron-methyl contaminated farmland soil.</title>
        <authorList>
            <person name="Zhao H."/>
        </authorList>
    </citation>
    <scope>NUCLEOTIDE SEQUENCE [LARGE SCALE GENOMIC DNA]</scope>
    <source>
        <strain evidence="8 9">CC-Bw-6</strain>
    </source>
</reference>
<gene>
    <name evidence="8" type="ORF">FNZ56_09710</name>
</gene>
<feature type="transmembrane region" description="Helical" evidence="6">
    <location>
        <begin position="151"/>
        <end position="172"/>
    </location>
</feature>
<protein>
    <submittedName>
        <fullName evidence="8">RDD family protein</fullName>
    </submittedName>
</protein>
<organism evidence="8 9">
    <name type="scientific">Pseudoluteimonas lycopersici</name>
    <dbReference type="NCBI Taxonomy" id="1324796"/>
    <lineage>
        <taxon>Bacteria</taxon>
        <taxon>Pseudomonadati</taxon>
        <taxon>Pseudomonadota</taxon>
        <taxon>Gammaproteobacteria</taxon>
        <taxon>Lysobacterales</taxon>
        <taxon>Lysobacteraceae</taxon>
        <taxon>Pseudoluteimonas</taxon>
    </lineage>
</organism>
<comment type="subcellular location">
    <subcellularLocation>
        <location evidence="1">Cell membrane</location>
        <topology evidence="1">Multi-pass membrane protein</topology>
    </subcellularLocation>
</comment>
<sequence length="286" mass="30816">MARLRHRRHLLRRRGAHAARRCFAIAAGAADDRAVRTRHHRRAHGRAETGGGVNAPAPAAAITRVPGGFWHRYAAWSLDFVVISMIAWFATRARVHAGLDAALAGWQQLFGRASQAMSDALLSGRDLHSLSQALMQDPALRAAAGTVQDGIVQATLPFAFACAGIALLWHALGEASPWQGSPGKRAFGLIATDIDGNRLGFARAFARQLAGVASWLTLNLGHLLAMLPPQHRALHDYIAGTRVLRAGDVQRMPLPAKLWLWLQVLAGLAALAWAFARYLALLASIG</sequence>
<dbReference type="AlphaFoldDB" id="A0A516V6H6"/>
<dbReference type="InterPro" id="IPR010432">
    <property type="entry name" value="RDD"/>
</dbReference>
<dbReference type="Proteomes" id="UP000315891">
    <property type="component" value="Chromosome"/>
</dbReference>
<keyword evidence="4 6" id="KW-1133">Transmembrane helix</keyword>
<dbReference type="InterPro" id="IPR051791">
    <property type="entry name" value="Pra-immunoreactive"/>
</dbReference>
<keyword evidence="9" id="KW-1185">Reference proteome</keyword>
<feature type="transmembrane region" description="Helical" evidence="6">
    <location>
        <begin position="258"/>
        <end position="280"/>
    </location>
</feature>
<dbReference type="PANTHER" id="PTHR36115:SF4">
    <property type="entry name" value="MEMBRANE PROTEIN"/>
    <property type="match status" value="1"/>
</dbReference>
<evidence type="ECO:0000256" key="3">
    <source>
        <dbReference type="ARBA" id="ARBA00022692"/>
    </source>
</evidence>
<evidence type="ECO:0000259" key="7">
    <source>
        <dbReference type="Pfam" id="PF06271"/>
    </source>
</evidence>
<accession>A0A516V6H6</accession>
<dbReference type="OrthoDB" id="9793824at2"/>
<keyword evidence="5 6" id="KW-0472">Membrane</keyword>
<dbReference type="EMBL" id="CP041742">
    <property type="protein sequence ID" value="QDQ74136.1"/>
    <property type="molecule type" value="Genomic_DNA"/>
</dbReference>
<dbReference type="Pfam" id="PF06271">
    <property type="entry name" value="RDD"/>
    <property type="match status" value="1"/>
</dbReference>
<keyword evidence="2" id="KW-1003">Cell membrane</keyword>
<feature type="domain" description="RDD" evidence="7">
    <location>
        <begin position="67"/>
        <end position="240"/>
    </location>
</feature>
<dbReference type="GO" id="GO:0005886">
    <property type="term" value="C:plasma membrane"/>
    <property type="evidence" value="ECO:0007669"/>
    <property type="project" value="UniProtKB-SubCell"/>
</dbReference>
<evidence type="ECO:0000313" key="8">
    <source>
        <dbReference type="EMBL" id="QDQ74136.1"/>
    </source>
</evidence>
<evidence type="ECO:0000313" key="9">
    <source>
        <dbReference type="Proteomes" id="UP000315891"/>
    </source>
</evidence>
<name>A0A516V6H6_9GAMM</name>
<evidence type="ECO:0000256" key="1">
    <source>
        <dbReference type="ARBA" id="ARBA00004651"/>
    </source>
</evidence>
<evidence type="ECO:0000256" key="5">
    <source>
        <dbReference type="ARBA" id="ARBA00023136"/>
    </source>
</evidence>
<evidence type="ECO:0000256" key="6">
    <source>
        <dbReference type="SAM" id="Phobius"/>
    </source>
</evidence>
<keyword evidence="3 6" id="KW-0812">Transmembrane</keyword>